<dbReference type="Gene3D" id="1.10.10.10">
    <property type="entry name" value="Winged helix-like DNA-binding domain superfamily/Winged helix DNA-binding domain"/>
    <property type="match status" value="1"/>
</dbReference>
<proteinExistence type="predicted"/>
<keyword evidence="2" id="KW-0238">DNA-binding</keyword>
<dbReference type="InterPro" id="IPR036388">
    <property type="entry name" value="WH-like_DNA-bd_sf"/>
</dbReference>
<dbReference type="InterPro" id="IPR036390">
    <property type="entry name" value="WH_DNA-bd_sf"/>
</dbReference>
<dbReference type="PANTHER" id="PTHR33164:SF104">
    <property type="entry name" value="TRANSCRIPTIONAL REGULATORY PROTEIN"/>
    <property type="match status" value="1"/>
</dbReference>
<dbReference type="GO" id="GO:0003677">
    <property type="term" value="F:DNA binding"/>
    <property type="evidence" value="ECO:0007669"/>
    <property type="project" value="UniProtKB-KW"/>
</dbReference>
<evidence type="ECO:0000259" key="1">
    <source>
        <dbReference type="PROSITE" id="PS50995"/>
    </source>
</evidence>
<dbReference type="InterPro" id="IPR039422">
    <property type="entry name" value="MarR/SlyA-like"/>
</dbReference>
<comment type="caution">
    <text evidence="2">The sequence shown here is derived from an EMBL/GenBank/DDBJ whole genome shotgun (WGS) entry which is preliminary data.</text>
</comment>
<dbReference type="RefSeq" id="WP_264602848.1">
    <property type="nucleotide sequence ID" value="NZ_JAOQNS010000011.1"/>
</dbReference>
<dbReference type="PANTHER" id="PTHR33164">
    <property type="entry name" value="TRANSCRIPTIONAL REGULATOR, MARR FAMILY"/>
    <property type="match status" value="1"/>
</dbReference>
<dbReference type="SUPFAM" id="SSF46785">
    <property type="entry name" value="Winged helix' DNA-binding domain"/>
    <property type="match status" value="1"/>
</dbReference>
<dbReference type="EMBL" id="JAOQNS010000011">
    <property type="protein sequence ID" value="MCW2309264.1"/>
    <property type="molecule type" value="Genomic_DNA"/>
</dbReference>
<organism evidence="2 3">
    <name type="scientific">Rhodobium gokarnense</name>
    <dbReference type="NCBI Taxonomy" id="364296"/>
    <lineage>
        <taxon>Bacteria</taxon>
        <taxon>Pseudomonadati</taxon>
        <taxon>Pseudomonadota</taxon>
        <taxon>Alphaproteobacteria</taxon>
        <taxon>Hyphomicrobiales</taxon>
        <taxon>Rhodobiaceae</taxon>
        <taxon>Rhodobium</taxon>
    </lineage>
</organism>
<name>A0ABT3HFV4_9HYPH</name>
<keyword evidence="3" id="KW-1185">Reference proteome</keyword>
<dbReference type="SMART" id="SM00347">
    <property type="entry name" value="HTH_MARR"/>
    <property type="match status" value="1"/>
</dbReference>
<gene>
    <name evidence="2" type="ORF">M2319_003615</name>
</gene>
<dbReference type="Pfam" id="PF12802">
    <property type="entry name" value="MarR_2"/>
    <property type="match status" value="1"/>
</dbReference>
<evidence type="ECO:0000313" key="3">
    <source>
        <dbReference type="Proteomes" id="UP001209755"/>
    </source>
</evidence>
<protein>
    <submittedName>
        <fullName evidence="2">DNA-binding MarR family transcriptional regulator</fullName>
    </submittedName>
</protein>
<accession>A0ABT3HFV4</accession>
<dbReference type="PROSITE" id="PS50995">
    <property type="entry name" value="HTH_MARR_2"/>
    <property type="match status" value="1"/>
</dbReference>
<reference evidence="3" key="1">
    <citation type="submission" date="2023-07" db="EMBL/GenBank/DDBJ databases">
        <title>Genome sequencing of Purple Non-Sulfur Bacteria from various extreme environments.</title>
        <authorList>
            <person name="Mayer M."/>
        </authorList>
    </citation>
    <scope>NUCLEOTIDE SEQUENCE [LARGE SCALE GENOMIC DNA]</scope>
    <source>
        <strain evidence="3">DSM 17935</strain>
    </source>
</reference>
<dbReference type="InterPro" id="IPR000835">
    <property type="entry name" value="HTH_MarR-typ"/>
</dbReference>
<sequence length="171" mass="18408">MEKSSAALLFGRLEAHWPETATAEHASVVLCQRVARLLDESARRALAPHGLGFTEFEVLAALRSAPAPHDMIPSELYEAVLISSGGLTKVMKGLEARGLIERPTCAANDDRRRRPIRLTAAGQALVEKAIAVLLDAYHRRLAQAGFTKAELSAGNAFLGRLLSGLEAADRD</sequence>
<dbReference type="Proteomes" id="UP001209755">
    <property type="component" value="Unassembled WGS sequence"/>
</dbReference>
<feature type="domain" description="HTH marR-type" evidence="1">
    <location>
        <begin position="24"/>
        <end position="163"/>
    </location>
</feature>
<evidence type="ECO:0000313" key="2">
    <source>
        <dbReference type="EMBL" id="MCW2309264.1"/>
    </source>
</evidence>